<evidence type="ECO:0000259" key="2">
    <source>
        <dbReference type="PROSITE" id="PS51903"/>
    </source>
</evidence>
<reference evidence="3 4" key="1">
    <citation type="journal article" date="2019" name="Int. J. Syst. Evol. Microbiol.">
        <title>The Global Catalogue of Microorganisms (GCM) 10K type strain sequencing project: providing services to taxonomists for standard genome sequencing and annotation.</title>
        <authorList>
            <consortium name="The Broad Institute Genomics Platform"/>
            <consortium name="The Broad Institute Genome Sequencing Center for Infectious Disease"/>
            <person name="Wu L."/>
            <person name="Ma J."/>
        </authorList>
    </citation>
    <scope>NUCLEOTIDE SEQUENCE [LARGE SCALE GENOMIC DNA]</scope>
    <source>
        <strain evidence="3 4">JCM 6833</strain>
    </source>
</reference>
<evidence type="ECO:0000313" key="3">
    <source>
        <dbReference type="EMBL" id="GAA2580926.1"/>
    </source>
</evidence>
<keyword evidence="4" id="KW-1185">Reference proteome</keyword>
<dbReference type="GO" id="GO:0008233">
    <property type="term" value="F:peptidase activity"/>
    <property type="evidence" value="ECO:0007669"/>
    <property type="project" value="UniProtKB-KW"/>
</dbReference>
<dbReference type="PROSITE" id="PS51903">
    <property type="entry name" value="CLP_R"/>
    <property type="match status" value="1"/>
</dbReference>
<dbReference type="SUPFAM" id="SSF81923">
    <property type="entry name" value="Double Clp-N motif"/>
    <property type="match status" value="2"/>
</dbReference>
<dbReference type="InterPro" id="IPR044217">
    <property type="entry name" value="CLPT1/2"/>
</dbReference>
<dbReference type="Gene3D" id="1.10.1780.10">
    <property type="entry name" value="Clp, N-terminal domain"/>
    <property type="match status" value="2"/>
</dbReference>
<dbReference type="Proteomes" id="UP001501509">
    <property type="component" value="Unassembled WGS sequence"/>
</dbReference>
<dbReference type="PANTHER" id="PTHR47016">
    <property type="entry name" value="ATP-DEPENDENT CLP PROTEASE ATP-BINDING SUBUNIT CLPT1, CHLOROPLASTIC"/>
    <property type="match status" value="1"/>
</dbReference>
<dbReference type="InterPro" id="IPR004176">
    <property type="entry name" value="Clp_R_N"/>
</dbReference>
<evidence type="ECO:0000256" key="1">
    <source>
        <dbReference type="PROSITE-ProRule" id="PRU01251"/>
    </source>
</evidence>
<keyword evidence="1" id="KW-0677">Repeat</keyword>
<proteinExistence type="predicted"/>
<dbReference type="GO" id="GO:0006508">
    <property type="term" value="P:proteolysis"/>
    <property type="evidence" value="ECO:0007669"/>
    <property type="project" value="UniProtKB-KW"/>
</dbReference>
<organism evidence="3 4">
    <name type="scientific">Actinomadura fulvescens</name>
    <dbReference type="NCBI Taxonomy" id="46160"/>
    <lineage>
        <taxon>Bacteria</taxon>
        <taxon>Bacillati</taxon>
        <taxon>Actinomycetota</taxon>
        <taxon>Actinomycetes</taxon>
        <taxon>Streptosporangiales</taxon>
        <taxon>Thermomonosporaceae</taxon>
        <taxon>Actinomadura</taxon>
    </lineage>
</organism>
<sequence length="187" mass="19855">MFERFTQQARDAVTGAQQEARGLGHDRIGPEHLLLALIACDGPAAAAMRAQGVDAAAMRAAVARLAADADGDPLDPDALRTLGIDLDAVRQATERTFGEGALDAPPGRFRSSGKRHLPFGPSAKKSLELSLRQALRLKHNYIGAGHVLLGILQDRDPRAVRVLVESGADLDELRAEVTRLIVAEAAA</sequence>
<name>A0ABN3PDU7_9ACTN</name>
<dbReference type="Pfam" id="PF02861">
    <property type="entry name" value="Clp_N"/>
    <property type="match status" value="2"/>
</dbReference>
<gene>
    <name evidence="3" type="ORF">GCM10010411_11850</name>
</gene>
<comment type="caution">
    <text evidence="3">The sequence shown here is derived from an EMBL/GenBank/DDBJ whole genome shotgun (WGS) entry which is preliminary data.</text>
</comment>
<keyword evidence="3" id="KW-0378">Hydrolase</keyword>
<dbReference type="PANTHER" id="PTHR47016:SF5">
    <property type="entry name" value="CLP DOMAIN SUPERFAMILY PROTEIN"/>
    <property type="match status" value="1"/>
</dbReference>
<protein>
    <submittedName>
        <fullName evidence="3">Clp protease N-terminal domain-containing protein</fullName>
    </submittedName>
</protein>
<evidence type="ECO:0000313" key="4">
    <source>
        <dbReference type="Proteomes" id="UP001501509"/>
    </source>
</evidence>
<keyword evidence="3" id="KW-0645">Protease</keyword>
<dbReference type="InterPro" id="IPR036628">
    <property type="entry name" value="Clp_N_dom_sf"/>
</dbReference>
<dbReference type="RefSeq" id="WP_344538368.1">
    <property type="nucleotide sequence ID" value="NZ_BAAATD010000001.1"/>
</dbReference>
<accession>A0ABN3PDU7</accession>
<feature type="domain" description="Clp R" evidence="2">
    <location>
        <begin position="2"/>
        <end position="183"/>
    </location>
</feature>
<dbReference type="EMBL" id="BAAATD010000001">
    <property type="protein sequence ID" value="GAA2580926.1"/>
    <property type="molecule type" value="Genomic_DNA"/>
</dbReference>